<evidence type="ECO:0000313" key="1">
    <source>
        <dbReference type="EMBL" id="KAK9856102.1"/>
    </source>
</evidence>
<name>A0AAW1SU48_9CHLO</name>
<dbReference type="EMBL" id="JALJOV010001030">
    <property type="protein sequence ID" value="KAK9856102.1"/>
    <property type="molecule type" value="Genomic_DNA"/>
</dbReference>
<keyword evidence="2" id="KW-1185">Reference proteome</keyword>
<comment type="caution">
    <text evidence="1">The sequence shown here is derived from an EMBL/GenBank/DDBJ whole genome shotgun (WGS) entry which is preliminary data.</text>
</comment>
<accession>A0AAW1SU48</accession>
<dbReference type="Proteomes" id="UP001485043">
    <property type="component" value="Unassembled WGS sequence"/>
</dbReference>
<evidence type="ECO:0000313" key="2">
    <source>
        <dbReference type="Proteomes" id="UP001485043"/>
    </source>
</evidence>
<reference evidence="1 2" key="1">
    <citation type="journal article" date="2024" name="Nat. Commun.">
        <title>Phylogenomics reveals the evolutionary origins of lichenization in chlorophyte algae.</title>
        <authorList>
            <person name="Puginier C."/>
            <person name="Libourel C."/>
            <person name="Otte J."/>
            <person name="Skaloud P."/>
            <person name="Haon M."/>
            <person name="Grisel S."/>
            <person name="Petersen M."/>
            <person name="Berrin J.G."/>
            <person name="Delaux P.M."/>
            <person name="Dal Grande F."/>
            <person name="Keller J."/>
        </authorList>
    </citation>
    <scope>NUCLEOTIDE SEQUENCE [LARGE SCALE GENOMIC DNA]</scope>
    <source>
        <strain evidence="1 2">SAG 2523</strain>
    </source>
</reference>
<proteinExistence type="predicted"/>
<organism evidence="1 2">
    <name type="scientific">Apatococcus fuscideae</name>
    <dbReference type="NCBI Taxonomy" id="2026836"/>
    <lineage>
        <taxon>Eukaryota</taxon>
        <taxon>Viridiplantae</taxon>
        <taxon>Chlorophyta</taxon>
        <taxon>core chlorophytes</taxon>
        <taxon>Trebouxiophyceae</taxon>
        <taxon>Chlorellales</taxon>
        <taxon>Chlorellaceae</taxon>
        <taxon>Apatococcus</taxon>
    </lineage>
</organism>
<gene>
    <name evidence="1" type="ORF">WJX84_006582</name>
</gene>
<sequence>MEHSASCRLSFKRPCFRLPAVVPLQTLQQRQQHQQRCGSRACAKKLSSGAADAGFTEEDDPASQQKATEWAALAEGEVEDLEAKGLPDLQGKLNQLCNKGVRIMLGGDLNALGGFKDQLFEYGAVFTKAENKEATMFCYVLFRLAEHQVALAAKDLTGNYKEAYEKMFGMLEDSGWQLKMEGDDAEPDLLDEELMKAPAELFASGY</sequence>
<dbReference type="AlphaFoldDB" id="A0AAW1SU48"/>
<protein>
    <submittedName>
        <fullName evidence="1">Uncharacterized protein</fullName>
    </submittedName>
</protein>